<dbReference type="EMBL" id="CP020814">
    <property type="protein sequence ID" value="ARK32342.1"/>
    <property type="molecule type" value="Genomic_DNA"/>
</dbReference>
<evidence type="ECO:0000256" key="2">
    <source>
        <dbReference type="ARBA" id="ARBA00022475"/>
    </source>
</evidence>
<evidence type="ECO:0000256" key="5">
    <source>
        <dbReference type="ARBA" id="ARBA00023136"/>
    </source>
</evidence>
<dbReference type="InterPro" id="IPR018385">
    <property type="entry name" value="C4_dicarb_anaerob_car-like"/>
</dbReference>
<evidence type="ECO:0000256" key="3">
    <source>
        <dbReference type="ARBA" id="ARBA00022692"/>
    </source>
</evidence>
<dbReference type="Proteomes" id="UP000193006">
    <property type="component" value="Chromosome"/>
</dbReference>
<keyword evidence="5 6" id="KW-0472">Membrane</keyword>
<feature type="transmembrane region" description="Helical" evidence="6">
    <location>
        <begin position="209"/>
        <end position="229"/>
    </location>
</feature>
<name>A0A1X9MMG4_9BACI</name>
<dbReference type="PANTHER" id="PTHR43652">
    <property type="entry name" value="BASIC AMINO ACID ANTIPORTER YFCC-RELATED"/>
    <property type="match status" value="1"/>
</dbReference>
<keyword evidence="3 6" id="KW-0812">Transmembrane</keyword>
<accession>A0A1X9MMG4</accession>
<feature type="transmembrane region" description="Helical" evidence="6">
    <location>
        <begin position="81"/>
        <end position="107"/>
    </location>
</feature>
<feature type="transmembrane region" description="Helical" evidence="6">
    <location>
        <begin position="351"/>
        <end position="378"/>
    </location>
</feature>
<feature type="transmembrane region" description="Helical" evidence="6">
    <location>
        <begin position="128"/>
        <end position="144"/>
    </location>
</feature>
<feature type="transmembrane region" description="Helical" evidence="6">
    <location>
        <begin position="266"/>
        <end position="283"/>
    </location>
</feature>
<dbReference type="STRING" id="199441.BkAM31D_22170"/>
<keyword evidence="8" id="KW-1185">Reference proteome</keyword>
<dbReference type="KEGG" id="bkw:BkAM31D_22170"/>
<feature type="transmembrane region" description="Helical" evidence="6">
    <location>
        <begin position="171"/>
        <end position="189"/>
    </location>
</feature>
<keyword evidence="4 6" id="KW-1133">Transmembrane helix</keyword>
<evidence type="ECO:0000313" key="7">
    <source>
        <dbReference type="EMBL" id="ARK32342.1"/>
    </source>
</evidence>
<feature type="transmembrane region" description="Helical" evidence="6">
    <location>
        <begin position="423"/>
        <end position="442"/>
    </location>
</feature>
<dbReference type="RefSeq" id="WP_066157163.1">
    <property type="nucleotide sequence ID" value="NZ_CP020814.1"/>
</dbReference>
<evidence type="ECO:0000256" key="4">
    <source>
        <dbReference type="ARBA" id="ARBA00022989"/>
    </source>
</evidence>
<feature type="transmembrane region" description="Helical" evidence="6">
    <location>
        <begin position="23"/>
        <end position="43"/>
    </location>
</feature>
<dbReference type="AlphaFoldDB" id="A0A1X9MMG4"/>
<comment type="subcellular location">
    <subcellularLocation>
        <location evidence="1">Cell membrane</location>
        <topology evidence="1">Multi-pass membrane protein</topology>
    </subcellularLocation>
</comment>
<sequence>MSNLPKNEMRAEPKLESPINKGINPFALMFFVIVAATILTYLVPAGQFERTEVDGRSVVDPESFQFVESSPVGLMDMFNSFHLGMIDGASIILFVFLFGGALGIMQATGALDSFIKFVAYRFGNREKILIPIMVLVFASLGALIGSAEDTLVYIAIIVPMTIALRFDAITGFAIVMLGTLATGFVAGITNPFNVGVAQTIAELPVYSGMGLRIAMFAVFFIVTVLYIYFHAVKVRKNPELGLYGKFERQTELVVDKDFKISGRHRLQLLILLVNFLVLVYGVIQLGWYISEIAGLFLFASIIMALIGRLSPNKIADSFISGTREMVAGALIIGFAQTILVVISNGGLLDTILYYSAAIVGQLPPTFNAVGMFIVQLFLNFIVPSGSGQAALTMPLMTPLADLVGVTRQTAVLAFQLGDGLSNMVIPTSGVLLAGLAIVGIPFTKWFKWVMPYFLIQVAVAIIFLIIAQSISYGPF</sequence>
<dbReference type="InterPro" id="IPR051679">
    <property type="entry name" value="DASS-Related_Transporters"/>
</dbReference>
<gene>
    <name evidence="7" type="ORF">BkAM31D_22170</name>
</gene>
<feature type="transmembrane region" description="Helical" evidence="6">
    <location>
        <begin position="449"/>
        <end position="470"/>
    </location>
</feature>
<feature type="transmembrane region" description="Helical" evidence="6">
    <location>
        <begin position="289"/>
        <end position="306"/>
    </location>
</feature>
<dbReference type="GO" id="GO:0005886">
    <property type="term" value="C:plasma membrane"/>
    <property type="evidence" value="ECO:0007669"/>
    <property type="project" value="UniProtKB-SubCell"/>
</dbReference>
<organism evidence="7 8">
    <name type="scientific">Halalkalibacter krulwichiae</name>
    <dbReference type="NCBI Taxonomy" id="199441"/>
    <lineage>
        <taxon>Bacteria</taxon>
        <taxon>Bacillati</taxon>
        <taxon>Bacillota</taxon>
        <taxon>Bacilli</taxon>
        <taxon>Bacillales</taxon>
        <taxon>Bacillaceae</taxon>
        <taxon>Halalkalibacter</taxon>
    </lineage>
</organism>
<proteinExistence type="predicted"/>
<feature type="transmembrane region" description="Helical" evidence="6">
    <location>
        <begin position="326"/>
        <end position="345"/>
    </location>
</feature>
<dbReference type="PANTHER" id="PTHR43652:SF2">
    <property type="entry name" value="BASIC AMINO ACID ANTIPORTER YFCC-RELATED"/>
    <property type="match status" value="1"/>
</dbReference>
<evidence type="ECO:0000256" key="6">
    <source>
        <dbReference type="SAM" id="Phobius"/>
    </source>
</evidence>
<evidence type="ECO:0000256" key="1">
    <source>
        <dbReference type="ARBA" id="ARBA00004651"/>
    </source>
</evidence>
<dbReference type="Pfam" id="PF03606">
    <property type="entry name" value="DcuC"/>
    <property type="match status" value="1"/>
</dbReference>
<keyword evidence="2" id="KW-1003">Cell membrane</keyword>
<protein>
    <recommendedName>
        <fullName evidence="9">C4-dicarboxylate anaerobic carrier</fullName>
    </recommendedName>
</protein>
<evidence type="ECO:0000313" key="8">
    <source>
        <dbReference type="Proteomes" id="UP000193006"/>
    </source>
</evidence>
<reference evidence="7 8" key="1">
    <citation type="submission" date="2017-04" db="EMBL/GenBank/DDBJ databases">
        <title>Bacillus krulwichiae AM31D Genome sequencing and assembly.</title>
        <authorList>
            <person name="Krulwich T.A."/>
            <person name="Anastor L."/>
            <person name="Ehrlich R."/>
            <person name="Ehrlich G.D."/>
            <person name="Janto B."/>
        </authorList>
    </citation>
    <scope>NUCLEOTIDE SEQUENCE [LARGE SCALE GENOMIC DNA]</scope>
    <source>
        <strain evidence="7 8">AM31D</strain>
    </source>
</reference>
<evidence type="ECO:0008006" key="9">
    <source>
        <dbReference type="Google" id="ProtNLM"/>
    </source>
</evidence>